<dbReference type="PANTHER" id="PTHR36960">
    <property type="entry name" value="SI:DKEY-32E6.3"/>
    <property type="match status" value="1"/>
</dbReference>
<dbReference type="Ensembl" id="ENSNMLT00000008139.1">
    <property type="protein sequence ID" value="ENSNMLP00000007144.1"/>
    <property type="gene ID" value="ENSNMLG00000005145.1"/>
</dbReference>
<evidence type="ECO:0000256" key="1">
    <source>
        <dbReference type="SAM" id="MobiDB-lite"/>
    </source>
</evidence>
<sequence length="349" mass="38687">MFAERSPASLWPGSEERVPVSSRSSPPVSSRRRLVLHIDLNNTVLVSDSVTGLGTEAALDGFLPGVTWGRVHKGQWEWLNAVSYFSQFGRTAAFTSSSTGRPSLCPQPDTDLSVRGEDGRLYHWLLPSFFQLLIDLTSEGVDFAVVFRTFGTDLPRVLRAVSRVLREGHPLFHKLPQMFVDETPGKIRCSQKGVVLSRGPERVTSAGDDGARRLYSCLSAAHGIQGFRDHFDWWAGHSFSLAGGKPLWIDPFDPEVQHIFIDDNIRLSDQDTIVHPMVFSAPGSSIARSASSSELYDVALVQTDLLQAIADPHYFTRKVHECEDNYRHNLLHEVSATDLVTRAASLCSV</sequence>
<dbReference type="PANTHER" id="PTHR36960:SF1">
    <property type="entry name" value="SI:DKEY-32E6.3"/>
    <property type="match status" value="1"/>
</dbReference>
<keyword evidence="3" id="KW-1185">Reference proteome</keyword>
<reference evidence="2" key="2">
    <citation type="submission" date="2025-09" db="UniProtKB">
        <authorList>
            <consortium name="Ensembl"/>
        </authorList>
    </citation>
    <scope>IDENTIFICATION</scope>
</reference>
<dbReference type="AlphaFoldDB" id="A0A8C6WHF1"/>
<reference evidence="2" key="1">
    <citation type="submission" date="2025-08" db="UniProtKB">
        <authorList>
            <consortium name="Ensembl"/>
        </authorList>
    </citation>
    <scope>IDENTIFICATION</scope>
</reference>
<accession>A0A8C6WHF1</accession>
<organism evidence="2 3">
    <name type="scientific">Neogobius melanostomus</name>
    <name type="common">round goby</name>
    <dbReference type="NCBI Taxonomy" id="47308"/>
    <lineage>
        <taxon>Eukaryota</taxon>
        <taxon>Metazoa</taxon>
        <taxon>Chordata</taxon>
        <taxon>Craniata</taxon>
        <taxon>Vertebrata</taxon>
        <taxon>Euteleostomi</taxon>
        <taxon>Actinopterygii</taxon>
        <taxon>Neopterygii</taxon>
        <taxon>Teleostei</taxon>
        <taxon>Neoteleostei</taxon>
        <taxon>Acanthomorphata</taxon>
        <taxon>Gobiaria</taxon>
        <taxon>Gobiiformes</taxon>
        <taxon>Gobioidei</taxon>
        <taxon>Gobiidae</taxon>
        <taxon>Benthophilinae</taxon>
        <taxon>Neogobiini</taxon>
        <taxon>Neogobius</taxon>
    </lineage>
</organism>
<feature type="region of interest" description="Disordered" evidence="1">
    <location>
        <begin position="1"/>
        <end position="28"/>
    </location>
</feature>
<evidence type="ECO:0000313" key="3">
    <source>
        <dbReference type="Proteomes" id="UP000694523"/>
    </source>
</evidence>
<protein>
    <submittedName>
        <fullName evidence="2">Si:dkey-32e6.3</fullName>
    </submittedName>
</protein>
<evidence type="ECO:0000313" key="2">
    <source>
        <dbReference type="Ensembl" id="ENSNMLP00000007144.1"/>
    </source>
</evidence>
<name>A0A8C6WHF1_9GOBI</name>
<feature type="compositionally biased region" description="Low complexity" evidence="1">
    <location>
        <begin position="19"/>
        <end position="28"/>
    </location>
</feature>
<dbReference type="Proteomes" id="UP000694523">
    <property type="component" value="Unplaced"/>
</dbReference>
<proteinExistence type="predicted"/>